<evidence type="ECO:0000313" key="2">
    <source>
        <dbReference type="Proteomes" id="UP001209540"/>
    </source>
</evidence>
<accession>A0AAD5PG30</accession>
<organism evidence="1 2">
    <name type="scientific">Phascolomyces articulosus</name>
    <dbReference type="NCBI Taxonomy" id="60185"/>
    <lineage>
        <taxon>Eukaryota</taxon>
        <taxon>Fungi</taxon>
        <taxon>Fungi incertae sedis</taxon>
        <taxon>Mucoromycota</taxon>
        <taxon>Mucoromycotina</taxon>
        <taxon>Mucoromycetes</taxon>
        <taxon>Mucorales</taxon>
        <taxon>Lichtheimiaceae</taxon>
        <taxon>Phascolomyces</taxon>
    </lineage>
</organism>
<gene>
    <name evidence="1" type="ORF">BDA99DRAFT_558495</name>
</gene>
<protein>
    <submittedName>
        <fullName evidence="1">Uncharacterized protein</fullName>
    </submittedName>
</protein>
<dbReference type="Gene3D" id="3.30.710.10">
    <property type="entry name" value="Potassium Channel Kv1.1, Chain A"/>
    <property type="match status" value="1"/>
</dbReference>
<dbReference type="Proteomes" id="UP001209540">
    <property type="component" value="Unassembled WGS sequence"/>
</dbReference>
<comment type="caution">
    <text evidence="1">The sequence shown here is derived from an EMBL/GenBank/DDBJ whole genome shotgun (WGS) entry which is preliminary data.</text>
</comment>
<dbReference type="EMBL" id="JAIXMP010000009">
    <property type="protein sequence ID" value="KAI9268339.1"/>
    <property type="molecule type" value="Genomic_DNA"/>
</dbReference>
<evidence type="ECO:0000313" key="1">
    <source>
        <dbReference type="EMBL" id="KAI9268339.1"/>
    </source>
</evidence>
<sequence>MEDLGITAIHHALQFPTDLESIRTHHALSNADTATVDRVLKRILNYLHGRNKRWPARRLFRCIDYIVQRCNHQAATNIFQLRSFRSCIKAALDRLAHDTATRTTTESMGIEEQQLLNDNHSLNNNNNNNNSMTTDSSDKTIHAQIIIKLIGDVLEHPSCNDDILMSIRQSQSMMYILQWASNSPKLESVCLHVLTEKGKIFAKDMIEFGAFWTLASLVGRIPDFLAMLRTTRSTSPSSSKRTTTTMATIDAPSSIKMLYLCLKASRIFENLMNYAKSSQANILCQEKAINFAHSVNFNAVIRSWAISASHYIEDPHNSTIRKLMHSLTSIISSCIVVSKDIAPQLADIQTVSTWRAILSYEMKAFLNYFRQQQRCQQINDSDNRQLNKIPINEIALRMQRVTRIALTIAVSCNTDGGNIYRQSNVDELTQDITIFLLLLFGLDVIVPEQMTAIGRPATSGLLDTYFGDCDFRQISGDKTLLFHKYPDLFIVLLECYIQHLQLASEWMVTNVSGYMAALLINVLGLLTNMNDDPLIQQQEQEVSPIQPRIQRLVSYFLHFDNAVQVFAAAPIYLNNVIWLPTIQNALQGLKHISNSDNNNKINMDIDSDSMQIDHYLTNNSIKPKTERREKHKNINLYKAKRAFAVLQTITRFPNVCAKLEQAGALHMANINFIPDNVELLNGSISKLNIYASFTHFIAALASSMALIRAKLREEFSIGPVIMKLLWQASHHLQEKMGATGATDKNSIQIKNAWIHVITGCLMVINAFEYDNESLQKWLSWPLIDDTHEEDDHQKNAWIQPQMTSIIQGRLSALPAVLHVLLSERSRSQESILQERINNNVQMRMLLQACNAFNLLSVMPECGIQLVRDTNAIQLLCELLKELLKYPKSTSDLVLEQPQVIDNHKVDTGGELASDQEFSEVEDEDQQLERINPEIQVSSGDFLEQQQHYSNKVITSSMTNRCFEVLHRGLVRILTSQENMRFIITSDVLTALFKPLRTSMLEMDNSKMELCRILCQGLSEERLEDFIRLFRFTSGDDNATRLHELCAVASVYACPNPSQWKSVLGIRMKVEGDEKIEIIYTKTVFGALCRMLMYDLLEQENDNVYEAPYRRPAAAQAIEILTQILTPAWVATREDMMIQLQSKMMQVINEQYYQEGKEEMRNGNEMVGFTTQYSNTPIMAKRSPLIRQSNFFAALLSGVYAESSGKTIQLLDITNHALKLFLDAVHGISFIDDDTMMRGYLSSSMQWCDVIDILLAADRFGNISVAMVCEEWVSRNLVNRQNKDRLNGAIMLYRRCRDPGTMDGGLSSDVWPFQNILKQALMVIVSELTNSCQTIEFNKMLQENDEHELSSFCQGLGALICSSIV</sequence>
<keyword evidence="2" id="KW-1185">Reference proteome</keyword>
<reference evidence="1" key="2">
    <citation type="submission" date="2023-02" db="EMBL/GenBank/DDBJ databases">
        <authorList>
            <consortium name="DOE Joint Genome Institute"/>
            <person name="Mondo S.J."/>
            <person name="Chang Y."/>
            <person name="Wang Y."/>
            <person name="Ahrendt S."/>
            <person name="Andreopoulos W."/>
            <person name="Barry K."/>
            <person name="Beard J."/>
            <person name="Benny G.L."/>
            <person name="Blankenship S."/>
            <person name="Bonito G."/>
            <person name="Cuomo C."/>
            <person name="Desiro A."/>
            <person name="Gervers K.A."/>
            <person name="Hundley H."/>
            <person name="Kuo A."/>
            <person name="LaButti K."/>
            <person name="Lang B.F."/>
            <person name="Lipzen A."/>
            <person name="O'Donnell K."/>
            <person name="Pangilinan J."/>
            <person name="Reynolds N."/>
            <person name="Sandor L."/>
            <person name="Smith M.W."/>
            <person name="Tsang A."/>
            <person name="Grigoriev I.V."/>
            <person name="Stajich J.E."/>
            <person name="Spatafora J.W."/>
        </authorList>
    </citation>
    <scope>NUCLEOTIDE SEQUENCE</scope>
    <source>
        <strain evidence="1">RSA 2281</strain>
    </source>
</reference>
<name>A0AAD5PG30_9FUNG</name>
<proteinExistence type="predicted"/>
<dbReference type="SUPFAM" id="SSF54695">
    <property type="entry name" value="POZ domain"/>
    <property type="match status" value="1"/>
</dbReference>
<dbReference type="InterPro" id="IPR011333">
    <property type="entry name" value="SKP1/BTB/POZ_sf"/>
</dbReference>
<reference evidence="1" key="1">
    <citation type="journal article" date="2022" name="IScience">
        <title>Evolution of zygomycete secretomes and the origins of terrestrial fungal ecologies.</title>
        <authorList>
            <person name="Chang Y."/>
            <person name="Wang Y."/>
            <person name="Mondo S."/>
            <person name="Ahrendt S."/>
            <person name="Andreopoulos W."/>
            <person name="Barry K."/>
            <person name="Beard J."/>
            <person name="Benny G.L."/>
            <person name="Blankenship S."/>
            <person name="Bonito G."/>
            <person name="Cuomo C."/>
            <person name="Desiro A."/>
            <person name="Gervers K.A."/>
            <person name="Hundley H."/>
            <person name="Kuo A."/>
            <person name="LaButti K."/>
            <person name="Lang B.F."/>
            <person name="Lipzen A."/>
            <person name="O'Donnell K."/>
            <person name="Pangilinan J."/>
            <person name="Reynolds N."/>
            <person name="Sandor L."/>
            <person name="Smith M.E."/>
            <person name="Tsang A."/>
            <person name="Grigoriev I.V."/>
            <person name="Stajich J.E."/>
            <person name="Spatafora J.W."/>
        </authorList>
    </citation>
    <scope>NUCLEOTIDE SEQUENCE</scope>
    <source>
        <strain evidence="1">RSA 2281</strain>
    </source>
</reference>